<organism evidence="2">
    <name type="scientific">bioreactor metagenome</name>
    <dbReference type="NCBI Taxonomy" id="1076179"/>
    <lineage>
        <taxon>unclassified sequences</taxon>
        <taxon>metagenomes</taxon>
        <taxon>ecological metagenomes</taxon>
    </lineage>
</organism>
<evidence type="ECO:0000256" key="1">
    <source>
        <dbReference type="SAM" id="Coils"/>
    </source>
</evidence>
<keyword evidence="1" id="KW-0175">Coiled coil</keyword>
<sequence length="104" mass="12098">MKRFIILYSGVLFAIMLIPGCGRSGIDHYAYELAALHCEIKKVNNELRNTKIAGMEFSQIKEHLKDLRSKQRDLSEEALAKVTDKEDLEKFNTLFNRYVKECEE</sequence>
<accession>A0A644WZN7</accession>
<gene>
    <name evidence="2" type="ORF">SDC9_55687</name>
</gene>
<name>A0A644WZN7_9ZZZZ</name>
<evidence type="ECO:0000313" key="2">
    <source>
        <dbReference type="EMBL" id="MPM09370.1"/>
    </source>
</evidence>
<dbReference type="AlphaFoldDB" id="A0A644WZN7"/>
<comment type="caution">
    <text evidence="2">The sequence shown here is derived from an EMBL/GenBank/DDBJ whole genome shotgun (WGS) entry which is preliminary data.</text>
</comment>
<feature type="coiled-coil region" evidence="1">
    <location>
        <begin position="33"/>
        <end position="77"/>
    </location>
</feature>
<proteinExistence type="predicted"/>
<reference evidence="2" key="1">
    <citation type="submission" date="2019-08" db="EMBL/GenBank/DDBJ databases">
        <authorList>
            <person name="Kucharzyk K."/>
            <person name="Murdoch R.W."/>
            <person name="Higgins S."/>
            <person name="Loffler F."/>
        </authorList>
    </citation>
    <scope>NUCLEOTIDE SEQUENCE</scope>
</reference>
<protein>
    <submittedName>
        <fullName evidence="2">Uncharacterized protein</fullName>
    </submittedName>
</protein>
<dbReference type="EMBL" id="VSSQ01001561">
    <property type="protein sequence ID" value="MPM09370.1"/>
    <property type="molecule type" value="Genomic_DNA"/>
</dbReference>